<feature type="compositionally biased region" description="Basic and acidic residues" evidence="1">
    <location>
        <begin position="195"/>
        <end position="204"/>
    </location>
</feature>
<dbReference type="Proteomes" id="UP000218209">
    <property type="component" value="Unassembled WGS sequence"/>
</dbReference>
<name>A0A1X6P5X0_PORUM</name>
<gene>
    <name evidence="2" type="ORF">BU14_0199s0008</name>
</gene>
<proteinExistence type="predicted"/>
<feature type="region of interest" description="Disordered" evidence="1">
    <location>
        <begin position="481"/>
        <end position="538"/>
    </location>
</feature>
<feature type="compositionally biased region" description="Basic residues" evidence="1">
    <location>
        <begin position="62"/>
        <end position="71"/>
    </location>
</feature>
<feature type="compositionally biased region" description="Low complexity" evidence="1">
    <location>
        <begin position="250"/>
        <end position="267"/>
    </location>
</feature>
<reference evidence="2 3" key="1">
    <citation type="submission" date="2017-03" db="EMBL/GenBank/DDBJ databases">
        <title>WGS assembly of Porphyra umbilicalis.</title>
        <authorList>
            <person name="Brawley S.H."/>
            <person name="Blouin N.A."/>
            <person name="Ficko-Blean E."/>
            <person name="Wheeler G.L."/>
            <person name="Lohr M."/>
            <person name="Goodson H.V."/>
            <person name="Jenkins J.W."/>
            <person name="Blaby-Haas C.E."/>
            <person name="Helliwell K.E."/>
            <person name="Chan C."/>
            <person name="Marriage T."/>
            <person name="Bhattacharya D."/>
            <person name="Klein A.S."/>
            <person name="Badis Y."/>
            <person name="Brodie J."/>
            <person name="Cao Y."/>
            <person name="Collen J."/>
            <person name="Dittami S.M."/>
            <person name="Gachon C.M."/>
            <person name="Green B.R."/>
            <person name="Karpowicz S."/>
            <person name="Kim J.W."/>
            <person name="Kudahl U."/>
            <person name="Lin S."/>
            <person name="Michel G."/>
            <person name="Mittag M."/>
            <person name="Olson B.J."/>
            <person name="Pangilinan J."/>
            <person name="Peng Y."/>
            <person name="Qiu H."/>
            <person name="Shu S."/>
            <person name="Singer J.T."/>
            <person name="Smith A.G."/>
            <person name="Sprecher B.N."/>
            <person name="Wagner V."/>
            <person name="Wang W."/>
            <person name="Wang Z.-Y."/>
            <person name="Yan J."/>
            <person name="Yarish C."/>
            <person name="Zoeuner-Riek S."/>
            <person name="Zhuang Y."/>
            <person name="Zou Y."/>
            <person name="Lindquist E.A."/>
            <person name="Grimwood J."/>
            <person name="Barry K."/>
            <person name="Rokhsar D.S."/>
            <person name="Schmutz J."/>
            <person name="Stiller J.W."/>
            <person name="Grossman A.R."/>
            <person name="Prochnik S.E."/>
        </authorList>
    </citation>
    <scope>NUCLEOTIDE SEQUENCE [LARGE SCALE GENOMIC DNA]</scope>
    <source>
        <strain evidence="2">4086291</strain>
    </source>
</reference>
<feature type="compositionally biased region" description="Low complexity" evidence="1">
    <location>
        <begin position="278"/>
        <end position="297"/>
    </location>
</feature>
<feature type="region of interest" description="Disordered" evidence="1">
    <location>
        <begin position="250"/>
        <end position="344"/>
    </location>
</feature>
<evidence type="ECO:0000313" key="3">
    <source>
        <dbReference type="Proteomes" id="UP000218209"/>
    </source>
</evidence>
<feature type="region of interest" description="Disordered" evidence="1">
    <location>
        <begin position="12"/>
        <end position="92"/>
    </location>
</feature>
<feature type="compositionally biased region" description="Low complexity" evidence="1">
    <location>
        <begin position="44"/>
        <end position="55"/>
    </location>
</feature>
<dbReference type="AlphaFoldDB" id="A0A1X6P5X0"/>
<dbReference type="EMBL" id="KV918873">
    <property type="protein sequence ID" value="OSX76301.1"/>
    <property type="molecule type" value="Genomic_DNA"/>
</dbReference>
<accession>A0A1X6P5X0</accession>
<organism evidence="2 3">
    <name type="scientific">Porphyra umbilicalis</name>
    <name type="common">Purple laver</name>
    <name type="synonym">Red alga</name>
    <dbReference type="NCBI Taxonomy" id="2786"/>
    <lineage>
        <taxon>Eukaryota</taxon>
        <taxon>Rhodophyta</taxon>
        <taxon>Bangiophyceae</taxon>
        <taxon>Bangiales</taxon>
        <taxon>Bangiaceae</taxon>
        <taxon>Porphyra</taxon>
    </lineage>
</organism>
<sequence length="538" mass="55510">MPSGGALLYRAGVGGSPKPAAVRPSGPCQQSIDVVDDSDDGLRSASAFDISSSSDLPAREARARKRRKSGKAKQVAPTRKKRKSSATTMAADGDDELKDRGVWAAKYRLLVLKWWAKFIAAQLSKDGASKQLSLPNAAAWVVKRLASKKNNSLKPLKYDAVHYLMDTVRAYMSDHTKIKEHSTGLSPQDISVAESSKDSKKAADWRMTADEMAKLVETAKNILARTSGTCKTTPMTYGRAASRIAVVDGSTTKGAGTTDGAGKSKATNNHSDSDSEASIGGKSGTPSSSSSSDCDGGVLPPCVRSRTARRAPGLSPTALPPAQRGGASGRSRRSLSADEDGRAVLGDDGAMMAIIESTRSSASARAAQADVVKQTLELQANAAARAEEATLAAATRQYKLDVMREKHESREAERRAHAAEQHAAAALEAAQSSVSLEKLRVLQELFFQTRDASILQHIASMPVTGELSSAGTATGVRTSTAGCGGSAADAGSAVSGGGVERGGASPAGGGSAAASKYGAGRAHVGSTVGSGGDEDPPV</sequence>
<evidence type="ECO:0000256" key="1">
    <source>
        <dbReference type="SAM" id="MobiDB-lite"/>
    </source>
</evidence>
<evidence type="ECO:0000313" key="2">
    <source>
        <dbReference type="EMBL" id="OSX76301.1"/>
    </source>
</evidence>
<feature type="compositionally biased region" description="Gly residues" evidence="1">
    <location>
        <begin position="494"/>
        <end position="511"/>
    </location>
</feature>
<feature type="region of interest" description="Disordered" evidence="1">
    <location>
        <begin position="179"/>
        <end position="204"/>
    </location>
</feature>
<feature type="compositionally biased region" description="Low complexity" evidence="1">
    <location>
        <begin position="512"/>
        <end position="522"/>
    </location>
</feature>
<protein>
    <submittedName>
        <fullName evidence="2">Uncharacterized protein</fullName>
    </submittedName>
</protein>
<keyword evidence="3" id="KW-1185">Reference proteome</keyword>